<dbReference type="OrthoDB" id="2063617at2"/>
<comment type="caution">
    <text evidence="1">The sequence shown here is derived from an EMBL/GenBank/DDBJ whole genome shotgun (WGS) entry which is preliminary data.</text>
</comment>
<gene>
    <name evidence="1" type="ORF">HMPREF9970_2273</name>
</gene>
<dbReference type="InterPro" id="IPR049254">
    <property type="entry name" value="Phage_tail_terminator"/>
</dbReference>
<dbReference type="Pfam" id="PF20765">
    <property type="entry name" value="Phage_tail_terminator_8"/>
    <property type="match status" value="1"/>
</dbReference>
<proteinExistence type="predicted"/>
<dbReference type="Proteomes" id="UP000005039">
    <property type="component" value="Unassembled WGS sequence"/>
</dbReference>
<evidence type="ECO:0008006" key="3">
    <source>
        <dbReference type="Google" id="ProtNLM"/>
    </source>
</evidence>
<dbReference type="AlphaFoldDB" id="I0R7S8"/>
<reference evidence="1 2" key="1">
    <citation type="submission" date="2012-03" db="EMBL/GenBank/DDBJ databases">
        <authorList>
            <person name="Durkin A.S."/>
            <person name="McCorrison J."/>
            <person name="Torralba M."/>
            <person name="Gillis M."/>
            <person name="Methe B."/>
            <person name="Sutton G."/>
            <person name="Nelson K.E."/>
        </authorList>
    </citation>
    <scope>NUCLEOTIDE SEQUENCE [LARGE SCALE GENOMIC DNA]</scope>
    <source>
        <strain evidence="1 2">F0468</strain>
    </source>
</reference>
<keyword evidence="2" id="KW-1185">Reference proteome</keyword>
<dbReference type="EMBL" id="AJGH01000069">
    <property type="protein sequence ID" value="EIC95736.1"/>
    <property type="molecule type" value="Genomic_DNA"/>
</dbReference>
<protein>
    <recommendedName>
        <fullName evidence="3">PF11367 family protein</fullName>
    </recommendedName>
</protein>
<accession>I0R7S8</accession>
<dbReference type="PATRIC" id="fig|1095750.3.peg.1491"/>
<sequence>MVTYADIIKEVNLILKREYPDIKRYGNDTVDNAVPPYFFVEVVPLGISRESKNILKKSCSVKITFVQKTIKQVEALNVIEHIFEVLGMTLDIGSRKLLVSDYSHEYIEDHGNIPQISFSLEWYESTEYHDGEKMMDISLKVERKE</sequence>
<organism evidence="1 2">
    <name type="scientific">Lachnoanaerobaculum saburreum F0468</name>
    <dbReference type="NCBI Taxonomy" id="1095750"/>
    <lineage>
        <taxon>Bacteria</taxon>
        <taxon>Bacillati</taxon>
        <taxon>Bacillota</taxon>
        <taxon>Clostridia</taxon>
        <taxon>Lachnospirales</taxon>
        <taxon>Lachnospiraceae</taxon>
        <taxon>Lachnoanaerobaculum</taxon>
    </lineage>
</organism>
<evidence type="ECO:0000313" key="2">
    <source>
        <dbReference type="Proteomes" id="UP000005039"/>
    </source>
</evidence>
<evidence type="ECO:0000313" key="1">
    <source>
        <dbReference type="EMBL" id="EIC95736.1"/>
    </source>
</evidence>
<dbReference type="RefSeq" id="WP_008754086.1">
    <property type="nucleotide sequence ID" value="NZ_AJGH01000069.1"/>
</dbReference>
<name>I0R7S8_9FIRM</name>